<name>A0ABN3GF64_9ACTN</name>
<keyword evidence="2" id="KW-1185">Reference proteome</keyword>
<proteinExistence type="predicted"/>
<reference evidence="1 2" key="1">
    <citation type="journal article" date="2019" name="Int. J. Syst. Evol. Microbiol.">
        <title>The Global Catalogue of Microorganisms (GCM) 10K type strain sequencing project: providing services to taxonomists for standard genome sequencing and annotation.</title>
        <authorList>
            <consortium name="The Broad Institute Genomics Platform"/>
            <consortium name="The Broad Institute Genome Sequencing Center for Infectious Disease"/>
            <person name="Wu L."/>
            <person name="Ma J."/>
        </authorList>
    </citation>
    <scope>NUCLEOTIDE SEQUENCE [LARGE SCALE GENOMIC DNA]</scope>
    <source>
        <strain evidence="1 2">JCM 4316</strain>
    </source>
</reference>
<dbReference type="Gene3D" id="1.25.40.10">
    <property type="entry name" value="Tetratricopeptide repeat domain"/>
    <property type="match status" value="1"/>
</dbReference>
<sequence length="518" mass="56784">MVFRPACPGVDTPWTSYLAERPEPGELHGSRPLGADAQSTQVMPLAVRCGAGQAVYQVYGQAFMTKRTPNYQLKDLVAESGLTYAALAKAVRAVAAECGTALRTNKSTIEHWISGVVPAGDTGRCLAVALSRRLGRLLTLHDLGLAPRDEEDDSLGLSLGEDPLDTLLPMWRNELDRRRFLTTSAYSVAAAGLPLSYVREIADRTTAARTGQTIGMAEVAAVRDMVRLFSEMDERHGGQHGRSALVQYLRDDVTPLCRGRFRTEKIRQHMLSAASRGVHLLGWKSYDAGQQGLAQRYYLQSYALAVESGVPGHDGFVMRTMAMQGLKLHRPEHCQALAETGLGRAEGKVDVQTEALFRVVHAHTLAKSGQRRAAIVEAERARSLLAADRGDEVPFWALTWGPPAATVYSRNAKVYETLGDRKTAAEQYARAAASRPAGYARIVALDLVASAEMQLKGGSIEQACATWNRAMDHMDGVRSVRTRKAVTRMRRDLTRFRARGLRCAADLDERAIEFLRPG</sequence>
<dbReference type="Proteomes" id="UP001500253">
    <property type="component" value="Unassembled WGS sequence"/>
</dbReference>
<accession>A0ABN3GF64</accession>
<gene>
    <name evidence="1" type="ORF">GCM10010246_42650</name>
</gene>
<evidence type="ECO:0000313" key="2">
    <source>
        <dbReference type="Proteomes" id="UP001500253"/>
    </source>
</evidence>
<protein>
    <submittedName>
        <fullName evidence="1">Tat pathway signal protein</fullName>
    </submittedName>
</protein>
<dbReference type="EMBL" id="BAAASD010000017">
    <property type="protein sequence ID" value="GAA2350237.1"/>
    <property type="molecule type" value="Genomic_DNA"/>
</dbReference>
<organism evidence="1 2">
    <name type="scientific">Streptomyces cuspidosporus</name>
    <dbReference type="NCBI Taxonomy" id="66882"/>
    <lineage>
        <taxon>Bacteria</taxon>
        <taxon>Bacillati</taxon>
        <taxon>Actinomycetota</taxon>
        <taxon>Actinomycetes</taxon>
        <taxon>Kitasatosporales</taxon>
        <taxon>Streptomycetaceae</taxon>
        <taxon>Streptomyces</taxon>
    </lineage>
</organism>
<evidence type="ECO:0000313" key="1">
    <source>
        <dbReference type="EMBL" id="GAA2350237.1"/>
    </source>
</evidence>
<dbReference type="InterPro" id="IPR011990">
    <property type="entry name" value="TPR-like_helical_dom_sf"/>
</dbReference>
<comment type="caution">
    <text evidence="1">The sequence shown here is derived from an EMBL/GenBank/DDBJ whole genome shotgun (WGS) entry which is preliminary data.</text>
</comment>